<dbReference type="Proteomes" id="UP000094527">
    <property type="component" value="Unassembled WGS sequence"/>
</dbReference>
<dbReference type="Gene3D" id="3.10.20.90">
    <property type="entry name" value="Phosphatidylinositol 3-kinase Catalytic Subunit, Chain A, domain 1"/>
    <property type="match status" value="1"/>
</dbReference>
<dbReference type="PROSITE" id="PS50053">
    <property type="entry name" value="UBIQUITIN_2"/>
    <property type="match status" value="1"/>
</dbReference>
<name>A0A1D2M4K5_ORCCI</name>
<dbReference type="EMBL" id="LJIJ01004417">
    <property type="protein sequence ID" value="ODM87915.1"/>
    <property type="molecule type" value="Genomic_DNA"/>
</dbReference>
<dbReference type="Pfam" id="PF00240">
    <property type="entry name" value="ubiquitin"/>
    <property type="match status" value="1"/>
</dbReference>
<dbReference type="OrthoDB" id="1885901at2759"/>
<dbReference type="InterPro" id="IPR050158">
    <property type="entry name" value="Ubiquitin_ubiquitin-like"/>
</dbReference>
<dbReference type="InterPro" id="IPR000626">
    <property type="entry name" value="Ubiquitin-like_dom"/>
</dbReference>
<organism evidence="2 3">
    <name type="scientific">Orchesella cincta</name>
    <name type="common">Springtail</name>
    <name type="synonym">Podura cincta</name>
    <dbReference type="NCBI Taxonomy" id="48709"/>
    <lineage>
        <taxon>Eukaryota</taxon>
        <taxon>Metazoa</taxon>
        <taxon>Ecdysozoa</taxon>
        <taxon>Arthropoda</taxon>
        <taxon>Hexapoda</taxon>
        <taxon>Collembola</taxon>
        <taxon>Entomobryomorpha</taxon>
        <taxon>Entomobryoidea</taxon>
        <taxon>Orchesellidae</taxon>
        <taxon>Orchesellinae</taxon>
        <taxon>Orchesella</taxon>
    </lineage>
</organism>
<comment type="caution">
    <text evidence="2">The sequence shown here is derived from an EMBL/GenBank/DDBJ whole genome shotgun (WGS) entry which is preliminary data.</text>
</comment>
<evidence type="ECO:0000259" key="1">
    <source>
        <dbReference type="PROSITE" id="PS50053"/>
    </source>
</evidence>
<protein>
    <submittedName>
        <fullName evidence="2">Ubiquitin</fullName>
    </submittedName>
</protein>
<sequence>MLSSLHPSTKMDYNAIVREKNAEIFGKVLLRDLKNLPSEWYVTYNHRIVEQDIDLKTLLCDRQVPLSIYMSSMVDQWKVVEIVTGNTLVIRADKTMTIEEVKTKIRLKEGIPEYKQRLIFAGKQLKMAERLRIMGCNLEPRCIFYTIKRWCGFPTFSSVDLKSKQVKGLGVTVDDIWDGYNYGYDVGLNAVGKCINKSCLTFPLLSKWIREVVLNDVGSSQFRCGVCERLHPHQLYCQFCAVSLPLPKTWKLGNSIYPVGKFRGDNTPSLIHCKKVEYERIEIKTVKEDESLVSCINCDYWIEQRKDAAFYDFHRKCMDDEEGCPICMAKLMTRNEFATVIKDYNEEMLQSRLKTIKVAAMNIKAKDAAA</sequence>
<reference evidence="2 3" key="1">
    <citation type="journal article" date="2016" name="Genome Biol. Evol.">
        <title>Gene Family Evolution Reflects Adaptation to Soil Environmental Stressors in the Genome of the Collembolan Orchesella cincta.</title>
        <authorList>
            <person name="Faddeeva-Vakhrusheva A."/>
            <person name="Derks M.F."/>
            <person name="Anvar S.Y."/>
            <person name="Agamennone V."/>
            <person name="Suring W."/>
            <person name="Smit S."/>
            <person name="van Straalen N.M."/>
            <person name="Roelofs D."/>
        </authorList>
    </citation>
    <scope>NUCLEOTIDE SEQUENCE [LARGE SCALE GENOMIC DNA]</scope>
    <source>
        <tissue evidence="2">Mixed pool</tissue>
    </source>
</reference>
<dbReference type="SMART" id="SM00213">
    <property type="entry name" value="UBQ"/>
    <property type="match status" value="1"/>
</dbReference>
<keyword evidence="3" id="KW-1185">Reference proteome</keyword>
<gene>
    <name evidence="2" type="ORF">Ocin01_18766</name>
</gene>
<evidence type="ECO:0000313" key="2">
    <source>
        <dbReference type="EMBL" id="ODM87915.1"/>
    </source>
</evidence>
<dbReference type="InterPro" id="IPR019956">
    <property type="entry name" value="Ubiquitin_dom"/>
</dbReference>
<dbReference type="PRINTS" id="PR00348">
    <property type="entry name" value="UBIQUITIN"/>
</dbReference>
<dbReference type="InterPro" id="IPR029071">
    <property type="entry name" value="Ubiquitin-like_domsf"/>
</dbReference>
<proteinExistence type="predicted"/>
<accession>A0A1D2M4K5</accession>
<dbReference type="SUPFAM" id="SSF54236">
    <property type="entry name" value="Ubiquitin-like"/>
    <property type="match status" value="1"/>
</dbReference>
<dbReference type="PANTHER" id="PTHR10666">
    <property type="entry name" value="UBIQUITIN"/>
    <property type="match status" value="1"/>
</dbReference>
<dbReference type="AlphaFoldDB" id="A0A1D2M4K5"/>
<evidence type="ECO:0000313" key="3">
    <source>
        <dbReference type="Proteomes" id="UP000094527"/>
    </source>
</evidence>
<feature type="domain" description="Ubiquitin-like" evidence="1">
    <location>
        <begin position="80"/>
        <end position="126"/>
    </location>
</feature>